<dbReference type="InterPro" id="IPR029058">
    <property type="entry name" value="AB_hydrolase_fold"/>
</dbReference>
<evidence type="ECO:0000256" key="2">
    <source>
        <dbReference type="SAM" id="SignalP"/>
    </source>
</evidence>
<dbReference type="Pfam" id="PF20434">
    <property type="entry name" value="BD-FAE"/>
    <property type="match status" value="1"/>
</dbReference>
<proteinExistence type="predicted"/>
<protein>
    <submittedName>
        <fullName evidence="4">Alpha/beta hydrolase</fullName>
    </submittedName>
</protein>
<reference evidence="5" key="1">
    <citation type="journal article" date="2019" name="Int. J. Syst. Evol. Microbiol.">
        <title>The Global Catalogue of Microorganisms (GCM) 10K type strain sequencing project: providing services to taxonomists for standard genome sequencing and annotation.</title>
        <authorList>
            <consortium name="The Broad Institute Genomics Platform"/>
            <consortium name="The Broad Institute Genome Sequencing Center for Infectious Disease"/>
            <person name="Wu L."/>
            <person name="Ma J."/>
        </authorList>
    </citation>
    <scope>NUCLEOTIDE SEQUENCE [LARGE SCALE GENOMIC DNA]</scope>
    <source>
        <strain evidence="5">KCTC 52607</strain>
    </source>
</reference>
<sequence>MRLLLAGAAFLVALAQPLAAQDSGQRVPLWPDGVPGFAERRAIPEVAREYWTRRVNDPSIHFHPADPVRADGSAVLILPGGAHEFLVTTSEGHDVARWFADRGVAAFVLYYRLAREEGAPWDFEDSRQDADRAMRLIRARAAEFGIDPAKLGVMGFSAGGELARWTLLSPPAPPEGEGDPIDTGDARPSFGILVFPGPLAMPGEVIGPDTPPVMLSTALDDECCAQSTLDIFAALHAGGAPVELHAYQAGGHAYNMGENTAFVSLKNWPTTIEDWMVDRGFMPPPAP</sequence>
<name>A0ABV7E7L6_9SPHN</name>
<dbReference type="Proteomes" id="UP001595456">
    <property type="component" value="Unassembled WGS sequence"/>
</dbReference>
<comment type="caution">
    <text evidence="4">The sequence shown here is derived from an EMBL/GenBank/DDBJ whole genome shotgun (WGS) entry which is preliminary data.</text>
</comment>
<dbReference type="InterPro" id="IPR049492">
    <property type="entry name" value="BD-FAE-like_dom"/>
</dbReference>
<evidence type="ECO:0000259" key="3">
    <source>
        <dbReference type="Pfam" id="PF20434"/>
    </source>
</evidence>
<feature type="signal peptide" evidence="2">
    <location>
        <begin position="1"/>
        <end position="20"/>
    </location>
</feature>
<feature type="domain" description="BD-FAE-like" evidence="3">
    <location>
        <begin position="93"/>
        <end position="164"/>
    </location>
</feature>
<gene>
    <name evidence="4" type="ORF">ACFODU_07135</name>
</gene>
<evidence type="ECO:0000313" key="5">
    <source>
        <dbReference type="Proteomes" id="UP001595456"/>
    </source>
</evidence>
<dbReference type="PANTHER" id="PTHR48081:SF6">
    <property type="entry name" value="PEPTIDASE S9 PROLYL OLIGOPEPTIDASE CATALYTIC DOMAIN-CONTAINING PROTEIN"/>
    <property type="match status" value="1"/>
</dbReference>
<keyword evidence="1 4" id="KW-0378">Hydrolase</keyword>
<organism evidence="4 5">
    <name type="scientific">Alteraurantiacibacter palmitatis</name>
    <dbReference type="NCBI Taxonomy" id="2054628"/>
    <lineage>
        <taxon>Bacteria</taxon>
        <taxon>Pseudomonadati</taxon>
        <taxon>Pseudomonadota</taxon>
        <taxon>Alphaproteobacteria</taxon>
        <taxon>Sphingomonadales</taxon>
        <taxon>Erythrobacteraceae</taxon>
        <taxon>Alteraurantiacibacter</taxon>
    </lineage>
</organism>
<keyword evidence="5" id="KW-1185">Reference proteome</keyword>
<evidence type="ECO:0000313" key="4">
    <source>
        <dbReference type="EMBL" id="MFC3097576.1"/>
    </source>
</evidence>
<dbReference type="Gene3D" id="3.40.50.1820">
    <property type="entry name" value="alpha/beta hydrolase"/>
    <property type="match status" value="1"/>
</dbReference>
<evidence type="ECO:0000256" key="1">
    <source>
        <dbReference type="ARBA" id="ARBA00022801"/>
    </source>
</evidence>
<feature type="chain" id="PRO_5046516195" evidence="2">
    <location>
        <begin position="21"/>
        <end position="287"/>
    </location>
</feature>
<dbReference type="PANTHER" id="PTHR48081">
    <property type="entry name" value="AB HYDROLASE SUPERFAMILY PROTEIN C4A8.06C"/>
    <property type="match status" value="1"/>
</dbReference>
<dbReference type="RefSeq" id="WP_336925263.1">
    <property type="nucleotide sequence ID" value="NZ_JBANRO010000003.1"/>
</dbReference>
<accession>A0ABV7E7L6</accession>
<dbReference type="InterPro" id="IPR050300">
    <property type="entry name" value="GDXG_lipolytic_enzyme"/>
</dbReference>
<keyword evidence="2" id="KW-0732">Signal</keyword>
<dbReference type="GO" id="GO:0016787">
    <property type="term" value="F:hydrolase activity"/>
    <property type="evidence" value="ECO:0007669"/>
    <property type="project" value="UniProtKB-KW"/>
</dbReference>
<dbReference type="SUPFAM" id="SSF53474">
    <property type="entry name" value="alpha/beta-Hydrolases"/>
    <property type="match status" value="1"/>
</dbReference>
<dbReference type="EMBL" id="JBHRST010000009">
    <property type="protein sequence ID" value="MFC3097576.1"/>
    <property type="molecule type" value="Genomic_DNA"/>
</dbReference>